<accession>A0A1H3W8J7</accession>
<dbReference type="Pfam" id="PF12704">
    <property type="entry name" value="MacB_PCD"/>
    <property type="match status" value="2"/>
</dbReference>
<dbReference type="InterPro" id="IPR003838">
    <property type="entry name" value="ABC3_permease_C"/>
</dbReference>
<dbReference type="GO" id="GO:0005886">
    <property type="term" value="C:plasma membrane"/>
    <property type="evidence" value="ECO:0007669"/>
    <property type="project" value="UniProtKB-SubCell"/>
</dbReference>
<feature type="domain" description="MacB-like periplasmic core" evidence="9">
    <location>
        <begin position="20"/>
        <end position="204"/>
    </location>
</feature>
<evidence type="ECO:0000256" key="2">
    <source>
        <dbReference type="ARBA" id="ARBA00022475"/>
    </source>
</evidence>
<dbReference type="PANTHER" id="PTHR30572">
    <property type="entry name" value="MEMBRANE COMPONENT OF TRANSPORTER-RELATED"/>
    <property type="match status" value="1"/>
</dbReference>
<dbReference type="GO" id="GO:0022857">
    <property type="term" value="F:transmembrane transporter activity"/>
    <property type="evidence" value="ECO:0007669"/>
    <property type="project" value="TreeGrafter"/>
</dbReference>
<evidence type="ECO:0000313" key="11">
    <source>
        <dbReference type="Proteomes" id="UP000199041"/>
    </source>
</evidence>
<gene>
    <name evidence="10" type="ORF">SAMN05192529_102169</name>
</gene>
<comment type="similarity">
    <text evidence="6">Belongs to the ABC-4 integral membrane protein family.</text>
</comment>
<organism evidence="10 11">
    <name type="scientific">Arachidicoccus rhizosphaerae</name>
    <dbReference type="NCBI Taxonomy" id="551991"/>
    <lineage>
        <taxon>Bacteria</taxon>
        <taxon>Pseudomonadati</taxon>
        <taxon>Bacteroidota</taxon>
        <taxon>Chitinophagia</taxon>
        <taxon>Chitinophagales</taxon>
        <taxon>Chitinophagaceae</taxon>
        <taxon>Arachidicoccus</taxon>
    </lineage>
</organism>
<dbReference type="Proteomes" id="UP000199041">
    <property type="component" value="Unassembled WGS sequence"/>
</dbReference>
<feature type="transmembrane region" description="Helical" evidence="7">
    <location>
        <begin position="733"/>
        <end position="754"/>
    </location>
</feature>
<dbReference type="InterPro" id="IPR050250">
    <property type="entry name" value="Macrolide_Exporter_MacB"/>
</dbReference>
<feature type="transmembrane region" description="Helical" evidence="7">
    <location>
        <begin position="385"/>
        <end position="409"/>
    </location>
</feature>
<dbReference type="OrthoDB" id="5933722at2"/>
<dbReference type="EMBL" id="FNQY01000002">
    <property type="protein sequence ID" value="SDZ82608.1"/>
    <property type="molecule type" value="Genomic_DNA"/>
</dbReference>
<name>A0A1H3W8J7_9BACT</name>
<evidence type="ECO:0000256" key="6">
    <source>
        <dbReference type="ARBA" id="ARBA00038076"/>
    </source>
</evidence>
<keyword evidence="3 7" id="KW-0812">Transmembrane</keyword>
<dbReference type="Pfam" id="PF02687">
    <property type="entry name" value="FtsX"/>
    <property type="match status" value="2"/>
</dbReference>
<reference evidence="10 11" key="1">
    <citation type="submission" date="2016-10" db="EMBL/GenBank/DDBJ databases">
        <authorList>
            <person name="de Groot N.N."/>
        </authorList>
    </citation>
    <scope>NUCLEOTIDE SEQUENCE [LARGE SCALE GENOMIC DNA]</scope>
    <source>
        <strain evidence="10 11">Vu-144</strain>
    </source>
</reference>
<keyword evidence="2" id="KW-1003">Cell membrane</keyword>
<feature type="domain" description="MacB-like periplasmic core" evidence="9">
    <location>
        <begin position="463"/>
        <end position="603"/>
    </location>
</feature>
<evidence type="ECO:0000256" key="5">
    <source>
        <dbReference type="ARBA" id="ARBA00023136"/>
    </source>
</evidence>
<dbReference type="AlphaFoldDB" id="A0A1H3W8J7"/>
<feature type="transmembrane region" description="Helical" evidence="7">
    <location>
        <begin position="430"/>
        <end position="451"/>
    </location>
</feature>
<evidence type="ECO:0000259" key="9">
    <source>
        <dbReference type="Pfam" id="PF12704"/>
    </source>
</evidence>
<keyword evidence="4 7" id="KW-1133">Transmembrane helix</keyword>
<evidence type="ECO:0000256" key="3">
    <source>
        <dbReference type="ARBA" id="ARBA00022692"/>
    </source>
</evidence>
<feature type="domain" description="ABC3 transporter permease C-terminal" evidence="8">
    <location>
        <begin position="682"/>
        <end position="795"/>
    </location>
</feature>
<feature type="transmembrane region" description="Helical" evidence="7">
    <location>
        <begin position="21"/>
        <end position="42"/>
    </location>
</feature>
<evidence type="ECO:0000256" key="1">
    <source>
        <dbReference type="ARBA" id="ARBA00004651"/>
    </source>
</evidence>
<evidence type="ECO:0000256" key="4">
    <source>
        <dbReference type="ARBA" id="ARBA00022989"/>
    </source>
</evidence>
<dbReference type="InterPro" id="IPR025857">
    <property type="entry name" value="MacB_PCD"/>
</dbReference>
<feature type="transmembrane region" description="Helical" evidence="7">
    <location>
        <begin position="291"/>
        <end position="311"/>
    </location>
</feature>
<dbReference type="RefSeq" id="WP_091393186.1">
    <property type="nucleotide sequence ID" value="NZ_FNQY01000002.1"/>
</dbReference>
<feature type="transmembrane region" description="Helical" evidence="7">
    <location>
        <begin position="676"/>
        <end position="698"/>
    </location>
</feature>
<protein>
    <submittedName>
        <fullName evidence="10">ABC-type antimicrobial peptide transport system, permease component</fullName>
    </submittedName>
</protein>
<sequence length="802" mass="92063">MLRHYLRISWRNLLRNRSFTFINIGGLAIGMTVALLIGLWIFSEYQFDKEFKNYDSIVQVMRQDTIEGNIEVSSAIPIPLVKLLKNKYNQYFKHIIIGSLDEDHILSYHNKPLAISGMYMDEGVEDMLSLKMIYGNYDNFSDPESILISQSASKAFFGNRNPIGQNLMIDNEYPVEVAGVYEDFKKDNSFNGKNFIATWNQFLKSNNWAKEAEDDWGNNSFQLFAELAGNQSSQYDKVITQIIQNGFGKENIPNLRAAHSTFRLLPMRDWHLRNRFENGVQDGGLITQIRLYSFIGMLVLLIACINFMNLYTARSERKSKEVGIRKALGSIRNQLILQFYFETLLISVIASIIAMIIVCMGLQWFNNFYETVVIIPWHNLLFWGSFLLFILITTLFAGSYPAFYLSSINAIVALKGKFRVGKNTVNSRKVLIVGQFSISLILIIATCVIYGQIKFAEKRNPGYNKDQLITIRMKSKDFYGKYDLIRNELLKKRSIIEMSESSSPMTEVWTYNDAFDWEGKDPRLAQRYGTVWVTPNYGKTVNWKIIDGRDFSNKGLSDSTSIILNEAAVKYMGLKDPIGKRIKWGDGPEAKFYEVIGVVKNLITQSPYHAALQTVYFWDNEQNCNWMILKLNNWKGGQEAISNIESVFKKYIPEAPFAYNFVDQNYKQKFASEDRVGTLAALFATLAIFICFIGLFGLASFMAEQRIKEIGIRKVLGASVVQLWLMLSKNFIYLVIISIVISIPFGWYIMNLWLQNYNYRIPINGWLLVLPALLSLIIALLTVSWHTIRAAKVNPVKSIETE</sequence>
<comment type="subcellular location">
    <subcellularLocation>
        <location evidence="1">Cell membrane</location>
        <topology evidence="1">Multi-pass membrane protein</topology>
    </subcellularLocation>
</comment>
<feature type="transmembrane region" description="Helical" evidence="7">
    <location>
        <begin position="766"/>
        <end position="788"/>
    </location>
</feature>
<evidence type="ECO:0000256" key="7">
    <source>
        <dbReference type="SAM" id="Phobius"/>
    </source>
</evidence>
<keyword evidence="5 7" id="KW-0472">Membrane</keyword>
<evidence type="ECO:0000259" key="8">
    <source>
        <dbReference type="Pfam" id="PF02687"/>
    </source>
</evidence>
<feature type="transmembrane region" description="Helical" evidence="7">
    <location>
        <begin position="339"/>
        <end position="365"/>
    </location>
</feature>
<keyword evidence="11" id="KW-1185">Reference proteome</keyword>
<proteinExistence type="inferred from homology"/>
<feature type="domain" description="ABC3 transporter permease C-terminal" evidence="8">
    <location>
        <begin position="294"/>
        <end position="409"/>
    </location>
</feature>
<dbReference type="PANTHER" id="PTHR30572:SF4">
    <property type="entry name" value="ABC TRANSPORTER PERMEASE YTRF"/>
    <property type="match status" value="1"/>
</dbReference>
<evidence type="ECO:0000313" key="10">
    <source>
        <dbReference type="EMBL" id="SDZ82608.1"/>
    </source>
</evidence>
<dbReference type="STRING" id="551991.SAMN05192529_102169"/>